<evidence type="ECO:0000313" key="3">
    <source>
        <dbReference type="Proteomes" id="UP000000549"/>
    </source>
</evidence>
<organism evidence="2 3">
    <name type="scientific">Mycoplasmopsis synoviae (strain 53)</name>
    <name type="common">Mycoplasma synoviae</name>
    <dbReference type="NCBI Taxonomy" id="262723"/>
    <lineage>
        <taxon>Bacteria</taxon>
        <taxon>Bacillati</taxon>
        <taxon>Mycoplasmatota</taxon>
        <taxon>Mycoplasmoidales</taxon>
        <taxon>Metamycoplasmataceae</taxon>
        <taxon>Mycoplasmopsis</taxon>
    </lineage>
</organism>
<evidence type="ECO:0000256" key="1">
    <source>
        <dbReference type="SAM" id="MobiDB-lite"/>
    </source>
</evidence>
<dbReference type="STRING" id="262723.MS53_0233"/>
<dbReference type="AlphaFoldDB" id="Q4A6G9"/>
<keyword evidence="3" id="KW-1185">Reference proteome</keyword>
<sequence>MWFTSGSVTKAKEAKDDAEYSKVTDTIKTTLEEKYTAVAGFLTEGSKLANLNADGTLATTQSDLESAKSALDAAVAAVKPDLDFQKTKTIAAAKVTELDALVNTALKDELQRQVNELTKEQADQATTMLANLTSLKESLESLQDLVSKGLAMQVDYPQKYYDADNKADFDAALLKASSVFPAFQWTAESIMVPALEEDALPNPRAWTKAREKSEFKLQNFVMAPAQAAPATQSDSIAAESTSATVRLATGTEEAAEDSESSEAQTAPTADLASTVSYLKTLDTDLKAQTAALNGDTTTNKTAYYKPINGRTLYWDGFMPKIVTTALPTTVAPMNREYNESPTGGHEFWKGRNKQVLDAWFAANQDKLSLVAEQLTKKLGKDKFKNMVLSTLTITWDEVQFSNRLYLTPKVTFTLTPKEGYEKATGSLETVTLTIRNLYKEANPDTNVFATQGASPSAAPGNPTEPNNAIVIKNVNVYLNYTYI</sequence>
<accession>Q4A6G9</accession>
<gene>
    <name evidence="2" type="ordered locus">MS53_0233</name>
</gene>
<feature type="region of interest" description="Disordered" evidence="1">
    <location>
        <begin position="249"/>
        <end position="269"/>
    </location>
</feature>
<evidence type="ECO:0000313" key="2">
    <source>
        <dbReference type="EMBL" id="AAZ43652.1"/>
    </source>
</evidence>
<dbReference type="HOGENOM" id="CLU_021630_1_0_14"/>
<dbReference type="Proteomes" id="UP000000549">
    <property type="component" value="Chromosome"/>
</dbReference>
<name>Q4A6G9_MYCS5</name>
<protein>
    <submittedName>
        <fullName evidence="2">Putative phase-variable hemagglutinin</fullName>
    </submittedName>
</protein>
<dbReference type="eggNOG" id="ENOG5032G88">
    <property type="taxonomic scope" value="Bacteria"/>
</dbReference>
<dbReference type="KEGG" id="msy:MS53_0233"/>
<reference evidence="2 3" key="1">
    <citation type="journal article" date="2005" name="J. Bacteriol.">
        <title>Swine and poultry pathogens: the complete genome sequences of two strains of Mycoplasma hyopneumoniae and a strain of Mycoplasma synoviae.</title>
        <authorList>
            <person name="Vasconcelos A.T."/>
            <person name="Ferreira H.B."/>
            <person name="Bizarro C.V."/>
            <person name="Bonatto S.L."/>
            <person name="Carvalho M.O."/>
            <person name="Pinto P.M."/>
            <person name="Almeida D.F."/>
            <person name="Almeida L.G."/>
            <person name="Almeida R."/>
            <person name="Alves-Filho L."/>
            <person name="Assuncao E.N."/>
            <person name="Azevedo V.A."/>
            <person name="Bogo M.R."/>
            <person name="Brigido M.M."/>
            <person name="Brocchi M."/>
            <person name="Burity H.A."/>
            <person name="Camargo A.A."/>
            <person name="Camargo S.S."/>
            <person name="Carepo M.S."/>
            <person name="Carraro D.M."/>
            <person name="de Mattos Cascardo J.C."/>
            <person name="Castro L.A."/>
            <person name="Cavalcanti G."/>
            <person name="Chemale G."/>
            <person name="Collevatti R.G."/>
            <person name="Cunha C.W."/>
            <person name="Dallagiovanna B."/>
            <person name="Dambros B.P."/>
            <person name="Dellagostin O.A."/>
            <person name="Falcao C."/>
            <person name="Fantinatti-Garboggini F."/>
            <person name="Felipe M.S."/>
            <person name="Fiorentin L."/>
            <person name="Franco G.R."/>
            <person name="Freitas N.S."/>
            <person name="Frias D."/>
            <person name="Grangeiro T.B."/>
            <person name="Grisard E.C."/>
            <person name="Guimaraes C.T."/>
            <person name="Hungria M."/>
            <person name="Jardim S.N."/>
            <person name="Krieger M.A."/>
            <person name="Laurino J.P."/>
            <person name="Lima L.F."/>
            <person name="Lopes M.I."/>
            <person name="Loreto E.L."/>
            <person name="Madeira H.M."/>
            <person name="Manfio G.P."/>
            <person name="Maranhao A.Q."/>
            <person name="Martinkovics C.T."/>
            <person name="Medeiros S.R."/>
            <person name="Moreira M.A."/>
            <person name="Neiva M."/>
            <person name="Ramalho-Neto C.E."/>
            <person name="Nicolas M.F."/>
            <person name="Oliveira S.C."/>
            <person name="Paixao R.F."/>
            <person name="Pedrosa F.O."/>
            <person name="Pena S.D."/>
            <person name="Pereira M."/>
            <person name="Pereira-Ferrari L."/>
            <person name="Piffer I."/>
            <person name="Pinto L.S."/>
            <person name="Potrich D.P."/>
            <person name="Salim A.C."/>
            <person name="Santos F.R."/>
            <person name="Schmitt R."/>
            <person name="Schneider M.P."/>
            <person name="Schrank A."/>
            <person name="Schrank I.S."/>
            <person name="Schuck A.F."/>
            <person name="Seuanez H.N."/>
            <person name="Silva D.W."/>
            <person name="Silva R."/>
            <person name="Silva S.C."/>
            <person name="Soares C.M."/>
            <person name="Souza K.R."/>
            <person name="Souza R.C."/>
            <person name="Staats C.C."/>
            <person name="Steffens M.B."/>
            <person name="Teixeira S.M."/>
            <person name="Urmenyi T.P."/>
            <person name="Vainstein M.H."/>
            <person name="Zuccherato L.W."/>
            <person name="Simpson A.J."/>
            <person name="Zaha A."/>
        </authorList>
    </citation>
    <scope>NUCLEOTIDE SEQUENCE [LARGE SCALE GENOMIC DNA]</scope>
    <source>
        <strain evidence="2 3">53</strain>
    </source>
</reference>
<proteinExistence type="predicted"/>
<dbReference type="EMBL" id="AE017245">
    <property type="protein sequence ID" value="AAZ43652.1"/>
    <property type="molecule type" value="Genomic_DNA"/>
</dbReference>